<evidence type="ECO:0000256" key="1">
    <source>
        <dbReference type="SAM" id="Phobius"/>
    </source>
</evidence>
<gene>
    <name evidence="2" type="ORF">BPP43_05530</name>
</gene>
<keyword evidence="1" id="KW-0472">Membrane</keyword>
<name>A0A3B6VKD8_BRAPL</name>
<evidence type="ECO:0000313" key="3">
    <source>
        <dbReference type="Proteomes" id="UP000010793"/>
    </source>
</evidence>
<dbReference type="RefSeq" id="WP_015274371.1">
    <property type="nucleotide sequence ID" value="NC_019908.1"/>
</dbReference>
<keyword evidence="1" id="KW-0812">Transmembrane</keyword>
<keyword evidence="1" id="KW-1133">Transmembrane helix</keyword>
<evidence type="ECO:0000313" key="2">
    <source>
        <dbReference type="EMBL" id="AGA66356.1"/>
    </source>
</evidence>
<sequence>MKKLLFIAILSIIVIFSQEECKGPDGDSKPTPFRHDKSFIKYSYNITIEDFLFCSLVFFSIVIPSFIIINKK</sequence>
<keyword evidence="3" id="KW-1185">Reference proteome</keyword>
<protein>
    <submittedName>
        <fullName evidence="2">Uncharacterized protein</fullName>
    </submittedName>
</protein>
<organism evidence="2 3">
    <name type="scientific">Brachyspira pilosicoli P43/6/78</name>
    <dbReference type="NCBI Taxonomy" id="1042417"/>
    <lineage>
        <taxon>Bacteria</taxon>
        <taxon>Pseudomonadati</taxon>
        <taxon>Spirochaetota</taxon>
        <taxon>Spirochaetia</taxon>
        <taxon>Brachyspirales</taxon>
        <taxon>Brachyspiraceae</taxon>
        <taxon>Brachyspira</taxon>
    </lineage>
</organism>
<feature type="transmembrane region" description="Helical" evidence="1">
    <location>
        <begin position="45"/>
        <end position="69"/>
    </location>
</feature>
<dbReference type="EMBL" id="CP002873">
    <property type="protein sequence ID" value="AGA66356.1"/>
    <property type="molecule type" value="Genomic_DNA"/>
</dbReference>
<dbReference type="KEGG" id="bpip:BPP43_05530"/>
<reference evidence="2 3" key="1">
    <citation type="journal article" date="2013" name="Genome Announc.">
        <title>Complete Genome Sequence of the Porcine Strain Brachyspira pilosicoli P43/6/78(T.).</title>
        <authorList>
            <person name="Lin C."/>
            <person name="den Bakker H.C."/>
            <person name="Suzuki H."/>
            <person name="Lefebure T."/>
            <person name="Ponnala L."/>
            <person name="Sun Q."/>
            <person name="Stanhope M.J."/>
            <person name="Wiedmann M."/>
            <person name="Duhamel G.E."/>
        </authorList>
    </citation>
    <scope>NUCLEOTIDE SEQUENCE [LARGE SCALE GENOMIC DNA]</scope>
    <source>
        <strain evidence="2 3">P43/6/78</strain>
    </source>
</reference>
<proteinExistence type="predicted"/>
<accession>A0A3B6VKD8</accession>
<dbReference type="Proteomes" id="UP000010793">
    <property type="component" value="Chromosome"/>
</dbReference>
<dbReference type="AlphaFoldDB" id="A0A3B6VKD8"/>